<keyword evidence="2" id="KW-0472">Membrane</keyword>
<reference evidence="4" key="1">
    <citation type="journal article" date="2010" name="ISME J.">
        <title>The complete genome sequence of the algal symbiont Dinoroseobacter shibae: a hitchhiker's guide to life in the sea.</title>
        <authorList>
            <person name="Wagner-Dobler I."/>
            <person name="Ballhausen B."/>
            <person name="Berger M."/>
            <person name="Brinkhoff T."/>
            <person name="Buchholz I."/>
            <person name="Bunk B."/>
            <person name="Cypionka H."/>
            <person name="Daniel R."/>
            <person name="Drepper T."/>
            <person name="Gerdts G."/>
            <person name="Hahnke S."/>
            <person name="Han C."/>
            <person name="Jahn D."/>
            <person name="Kalhoefer D."/>
            <person name="Kiss H."/>
            <person name="Klenk H.P."/>
            <person name="Kyrpides N."/>
            <person name="Liebl W."/>
            <person name="Liesegang H."/>
            <person name="Meincke L."/>
            <person name="Pati A."/>
            <person name="Petersen J."/>
            <person name="Piekarski T."/>
            <person name="Pommerenke C."/>
            <person name="Pradella S."/>
            <person name="Pukall R."/>
            <person name="Rabus R."/>
            <person name="Stackebrandt E."/>
            <person name="Thole S."/>
            <person name="Thompson L."/>
            <person name="Tielen P."/>
            <person name="Tomasch J."/>
            <person name="von Jan M."/>
            <person name="Wanphrut N."/>
            <person name="Wichels A."/>
            <person name="Zech H."/>
            <person name="Simon M."/>
        </authorList>
    </citation>
    <scope>NUCLEOTIDE SEQUENCE [LARGE SCALE GENOMIC DNA]</scope>
    <source>
        <strain evidence="4">DSM 16493 / NCIMB 14021 / DFL 12</strain>
    </source>
</reference>
<gene>
    <name evidence="3" type="ordered locus">Dshi_2245</name>
</gene>
<feature type="transmembrane region" description="Helical" evidence="2">
    <location>
        <begin position="12"/>
        <end position="32"/>
    </location>
</feature>
<dbReference type="HOGENOM" id="CLU_155158_0_0_5"/>
<keyword evidence="4" id="KW-1185">Reference proteome</keyword>
<dbReference type="OrthoDB" id="8115457at2"/>
<dbReference type="EMBL" id="CP000830">
    <property type="protein sequence ID" value="ABV93981.1"/>
    <property type="molecule type" value="Genomic_DNA"/>
</dbReference>
<keyword evidence="2" id="KW-1133">Transmembrane helix</keyword>
<proteinExistence type="predicted"/>
<evidence type="ECO:0000256" key="1">
    <source>
        <dbReference type="SAM" id="MobiDB-lite"/>
    </source>
</evidence>
<feature type="region of interest" description="Disordered" evidence="1">
    <location>
        <begin position="75"/>
        <end position="115"/>
    </location>
</feature>
<dbReference type="RefSeq" id="WP_012178912.1">
    <property type="nucleotide sequence ID" value="NC_009952.1"/>
</dbReference>
<dbReference type="STRING" id="398580.Dshi_2245"/>
<dbReference type="KEGG" id="dsh:Dshi_2245"/>
<name>A8LR58_DINSH</name>
<organism evidence="3 4">
    <name type="scientific">Dinoroseobacter shibae (strain DSM 16493 / NCIMB 14021 / DFL 12)</name>
    <dbReference type="NCBI Taxonomy" id="398580"/>
    <lineage>
        <taxon>Bacteria</taxon>
        <taxon>Pseudomonadati</taxon>
        <taxon>Pseudomonadota</taxon>
        <taxon>Alphaproteobacteria</taxon>
        <taxon>Rhodobacterales</taxon>
        <taxon>Roseobacteraceae</taxon>
        <taxon>Dinoroseobacter</taxon>
    </lineage>
</organism>
<evidence type="ECO:0000256" key="2">
    <source>
        <dbReference type="SAM" id="Phobius"/>
    </source>
</evidence>
<accession>A8LR58</accession>
<feature type="compositionally biased region" description="Basic and acidic residues" evidence="1">
    <location>
        <begin position="100"/>
        <end position="115"/>
    </location>
</feature>
<protein>
    <submittedName>
        <fullName evidence="3">Uncharacterized protein</fullName>
    </submittedName>
</protein>
<sequence>MPELIKLYIRQCFIGFGISILFVGMLYAFDIANLWSLVSTSQDGVLVTAMLVISNAVVFCGVQFAIAVMRMAEPHDDKRDGGTPARPHPRLQASTIPVVRRPDGHGTRPTERIAF</sequence>
<feature type="transmembrane region" description="Helical" evidence="2">
    <location>
        <begin position="44"/>
        <end position="69"/>
    </location>
</feature>
<keyword evidence="2" id="KW-0812">Transmembrane</keyword>
<dbReference type="eggNOG" id="ENOG5032YDV">
    <property type="taxonomic scope" value="Bacteria"/>
</dbReference>
<evidence type="ECO:0000313" key="4">
    <source>
        <dbReference type="Proteomes" id="UP000006833"/>
    </source>
</evidence>
<dbReference type="AlphaFoldDB" id="A8LR58"/>
<dbReference type="Proteomes" id="UP000006833">
    <property type="component" value="Chromosome"/>
</dbReference>
<evidence type="ECO:0000313" key="3">
    <source>
        <dbReference type="EMBL" id="ABV93981.1"/>
    </source>
</evidence>